<feature type="repeat" description="RCC1" evidence="3">
    <location>
        <begin position="247"/>
        <end position="297"/>
    </location>
</feature>
<keyword evidence="7" id="KW-1185">Reference proteome</keyword>
<dbReference type="SMART" id="SM00248">
    <property type="entry name" value="ANK"/>
    <property type="match status" value="2"/>
</dbReference>
<feature type="region of interest" description="Disordered" evidence="4">
    <location>
        <begin position="1101"/>
        <end position="1179"/>
    </location>
</feature>
<feature type="compositionally biased region" description="Low complexity" evidence="4">
    <location>
        <begin position="1209"/>
        <end position="1218"/>
    </location>
</feature>
<feature type="compositionally biased region" description="Low complexity" evidence="4">
    <location>
        <begin position="1102"/>
        <end position="1136"/>
    </location>
</feature>
<dbReference type="Gene3D" id="1.25.40.20">
    <property type="entry name" value="Ankyrin repeat-containing domain"/>
    <property type="match status" value="1"/>
</dbReference>
<evidence type="ECO:0000256" key="1">
    <source>
        <dbReference type="ARBA" id="ARBA00022737"/>
    </source>
</evidence>
<comment type="caution">
    <text evidence="6">The sequence shown here is derived from an EMBL/GenBank/DDBJ whole genome shotgun (WGS) entry which is preliminary data.</text>
</comment>
<dbReference type="Gene3D" id="3.30.710.10">
    <property type="entry name" value="Potassium Channel Kv1.1, Chain A"/>
    <property type="match status" value="2"/>
</dbReference>
<protein>
    <recommendedName>
        <fullName evidence="5">BTB domain-containing protein</fullName>
    </recommendedName>
</protein>
<dbReference type="PROSITE" id="PS50012">
    <property type="entry name" value="RCC1_3"/>
    <property type="match status" value="3"/>
</dbReference>
<dbReference type="CDD" id="cd18186">
    <property type="entry name" value="BTB_POZ_ZBTB_KLHL-like"/>
    <property type="match status" value="1"/>
</dbReference>
<evidence type="ECO:0000313" key="7">
    <source>
        <dbReference type="Proteomes" id="UP000242146"/>
    </source>
</evidence>
<gene>
    <name evidence="6" type="ORF">DM01DRAFT_1300126</name>
</gene>
<dbReference type="PROSITE" id="PS50097">
    <property type="entry name" value="BTB"/>
    <property type="match status" value="1"/>
</dbReference>
<feature type="repeat" description="ANK" evidence="2">
    <location>
        <begin position="92"/>
        <end position="115"/>
    </location>
</feature>
<keyword evidence="2" id="KW-0040">ANK repeat</keyword>
<feature type="compositionally biased region" description="Polar residues" evidence="4">
    <location>
        <begin position="1263"/>
        <end position="1285"/>
    </location>
</feature>
<dbReference type="CDD" id="cd18500">
    <property type="entry name" value="BACK_IBtk"/>
    <property type="match status" value="1"/>
</dbReference>
<dbReference type="Pfam" id="PF00651">
    <property type="entry name" value="BTB"/>
    <property type="match status" value="1"/>
</dbReference>
<feature type="region of interest" description="Disordered" evidence="4">
    <location>
        <begin position="150"/>
        <end position="175"/>
    </location>
</feature>
<dbReference type="SUPFAM" id="SSF50985">
    <property type="entry name" value="RCC1/BLIP-II"/>
    <property type="match status" value="1"/>
</dbReference>
<feature type="repeat" description="RCC1" evidence="3">
    <location>
        <begin position="180"/>
        <end position="244"/>
    </location>
</feature>
<feature type="repeat" description="ANK" evidence="2">
    <location>
        <begin position="57"/>
        <end position="79"/>
    </location>
</feature>
<evidence type="ECO:0000256" key="2">
    <source>
        <dbReference type="PROSITE-ProRule" id="PRU00023"/>
    </source>
</evidence>
<dbReference type="InterPro" id="IPR011333">
    <property type="entry name" value="SKP1/BTB/POZ_sf"/>
</dbReference>
<dbReference type="Proteomes" id="UP000242146">
    <property type="component" value="Unassembled WGS sequence"/>
</dbReference>
<dbReference type="STRING" id="101127.A0A1X2GS95"/>
<evidence type="ECO:0000259" key="5">
    <source>
        <dbReference type="PROSITE" id="PS50097"/>
    </source>
</evidence>
<dbReference type="PANTHER" id="PTHR22872:SF2">
    <property type="entry name" value="INHIBITOR OF BRUTON TYROSINE KINASE"/>
    <property type="match status" value="1"/>
</dbReference>
<organism evidence="6 7">
    <name type="scientific">Hesseltinella vesiculosa</name>
    <dbReference type="NCBI Taxonomy" id="101127"/>
    <lineage>
        <taxon>Eukaryota</taxon>
        <taxon>Fungi</taxon>
        <taxon>Fungi incertae sedis</taxon>
        <taxon>Mucoromycota</taxon>
        <taxon>Mucoromycotina</taxon>
        <taxon>Mucoromycetes</taxon>
        <taxon>Mucorales</taxon>
        <taxon>Cunninghamellaceae</taxon>
        <taxon>Hesseltinella</taxon>
    </lineage>
</organism>
<sequence length="1421" mass="158704">MLSIFEAIRQNHVDTIQALIQLASAHATPNKDTLAWLRPYLKATNQKQYNLNRRSTLGKTPLHYAIQYNCIDIARLLIDCPLVDINKRDLENGWTPLHKALYLGRIHIVWLLLQRIDLDTSLRDWEGNRPAELFDLTIPGTAPELRTIQHTASKSSPKNRADNELEQVHSQTKPCSHGGSDLYTWGINTNYVLGHLDLERRSRPEKVPLQNMESQQSPNWMHRPPFVIESVHMSKFHSAIVTSESLYNLLICGFGRGGRLGNGKATDAQMLFTPVHWPERIVHVALGRDHTVAVTTSGNIVTFGSNEYGQLGYETSDKEQLVPHKIQSQLMKRLNILGVAASKVHSVVYTATDLYTFGLNQGQLGYNRLGNDALLQTIPKKVPISGQIVQVVATDYATAVLLASHEVILLANFKSQKISFPLQRFPNDINVHTSVHHHVTKLVSGGEHYFGAVTNLGDVFLWSCKPAQHHLRQPNETKLLCKLVATAVTVPRRIWSTSRADRMAVDAAIGQNQVLLSTAAGYVYLGDMSKDASSVKFQLVPRLQRCVRVCASPSGAYGALRSEHNDPLPPMLPQIKSSDLTQSLPHHQITTTLQPQLDLLHSIRQHTLDSLEKRVLTTAGTTAPPDDMSKNSGEQEGYVDEKVLLTRQVEQQHSARTRDLVDSAWTAMRDNHGYHPDDTTLDTCLWVNNRTPLYCHQPMLRTRCETRTLDRLLQQSSAVAGHISVTSHWSEHQLHIRLDGCSLVAVYLLLDYIYGDHLDFFTKPERLPPLLRYSLPPDWQPDFQLLRYDLTELASLFGLQDLDELMRTPFAQPGQPSPSLSTDLEQRLYRLLDTDIASLSDGDADVLLMLDNGDSIKCHELILRQRCPFFACLFDPKTSWLLTRRPTPRLNHNQQRHLVSVDIQHVSLKVIRSVLHYLYTSPADEHALLDQVAFESQDDMMHFILSVLRVADEFLLPGLKRICERALITTLTLRTAGLLLEASRFYFADALKVSCQSFIQTNMSSFVISGLLGHMDESLMDDLETSVGQGQELELPIVTSQRSGLGYACTNQMSFGVLEDDLLMTWSTWIAENQPITSSSWLTYTTLQHKAHRPDMEVTDRLASPLSQSSSSTSSSLSPPTTLSASSSSATKAKASTSDKAKPAPSKGHADERWPLPSSEAPVTPPSTGSTWQQATSIPSKALQMRDIFEMEHTEKETPALLPAKTPVSSSSGTTGKKLSQKERRRLQQEKLHAVQAAGSTKKAVWGKIDTVPAVPIAASLKHPSSSTNDTPSSVPIHPQASSSQEETKGMKIYVSKEEALAKEWTRPAVQDISCRLFDTTTLDASITLLPPYDPASAAAFKRTQSIQDHRRGSTSFQDIQHEQRRLDDWIKGKHKKPLLQIQREESAVEALRQHYIQTLSAGSGEWIDIRLAGAFRKATS</sequence>
<feature type="region of interest" description="Disordered" evidence="4">
    <location>
        <begin position="1261"/>
        <end position="1288"/>
    </location>
</feature>
<dbReference type="InterPro" id="IPR000408">
    <property type="entry name" value="Reg_chr_condens"/>
</dbReference>
<dbReference type="PROSITE" id="PS50088">
    <property type="entry name" value="ANK_REPEAT"/>
    <property type="match status" value="2"/>
</dbReference>
<dbReference type="OrthoDB" id="1893551at2759"/>
<dbReference type="PROSITE" id="PS50297">
    <property type="entry name" value="ANK_REP_REGION"/>
    <property type="match status" value="2"/>
</dbReference>
<proteinExistence type="predicted"/>
<dbReference type="SUPFAM" id="SSF48403">
    <property type="entry name" value="Ankyrin repeat"/>
    <property type="match status" value="1"/>
</dbReference>
<name>A0A1X2GS95_9FUNG</name>
<dbReference type="PANTHER" id="PTHR22872">
    <property type="entry name" value="BTK-BINDING PROTEIN-RELATED"/>
    <property type="match status" value="1"/>
</dbReference>
<dbReference type="SMART" id="SM00225">
    <property type="entry name" value="BTB"/>
    <property type="match status" value="1"/>
</dbReference>
<accession>A0A1X2GS95</accession>
<dbReference type="EMBL" id="MCGT01000004">
    <property type="protein sequence ID" value="ORX60376.1"/>
    <property type="molecule type" value="Genomic_DNA"/>
</dbReference>
<evidence type="ECO:0000313" key="6">
    <source>
        <dbReference type="EMBL" id="ORX60376.1"/>
    </source>
</evidence>
<dbReference type="Pfam" id="PF13540">
    <property type="entry name" value="RCC1_2"/>
    <property type="match status" value="1"/>
</dbReference>
<dbReference type="PRINTS" id="PR00633">
    <property type="entry name" value="RCCNDNSATION"/>
</dbReference>
<feature type="repeat" description="RCC1" evidence="3">
    <location>
        <begin position="298"/>
        <end position="352"/>
    </location>
</feature>
<evidence type="ECO:0000256" key="4">
    <source>
        <dbReference type="SAM" id="MobiDB-lite"/>
    </source>
</evidence>
<dbReference type="Pfam" id="PF12796">
    <property type="entry name" value="Ank_2"/>
    <property type="match status" value="1"/>
</dbReference>
<feature type="region of interest" description="Disordered" evidence="4">
    <location>
        <begin position="1194"/>
        <end position="1228"/>
    </location>
</feature>
<dbReference type="InterPro" id="IPR000210">
    <property type="entry name" value="BTB/POZ_dom"/>
</dbReference>
<keyword evidence="1" id="KW-0677">Repeat</keyword>
<feature type="compositionally biased region" description="Polar residues" evidence="4">
    <location>
        <begin position="1166"/>
        <end position="1179"/>
    </location>
</feature>
<reference evidence="6 7" key="1">
    <citation type="submission" date="2016-07" db="EMBL/GenBank/DDBJ databases">
        <title>Pervasive Adenine N6-methylation of Active Genes in Fungi.</title>
        <authorList>
            <consortium name="DOE Joint Genome Institute"/>
            <person name="Mondo S.J."/>
            <person name="Dannebaum R.O."/>
            <person name="Kuo R.C."/>
            <person name="Labutti K."/>
            <person name="Haridas S."/>
            <person name="Kuo A."/>
            <person name="Salamov A."/>
            <person name="Ahrendt S.R."/>
            <person name="Lipzen A."/>
            <person name="Sullivan W."/>
            <person name="Andreopoulos W.B."/>
            <person name="Clum A."/>
            <person name="Lindquist E."/>
            <person name="Daum C."/>
            <person name="Ramamoorthy G.K."/>
            <person name="Gryganskyi A."/>
            <person name="Culley D."/>
            <person name="Magnuson J.K."/>
            <person name="James T.Y."/>
            <person name="O'Malley M.A."/>
            <person name="Stajich J.E."/>
            <person name="Spatafora J.W."/>
            <person name="Visel A."/>
            <person name="Grigoriev I.V."/>
        </authorList>
    </citation>
    <scope>NUCLEOTIDE SEQUENCE [LARGE SCALE GENOMIC DNA]</scope>
    <source>
        <strain evidence="6 7">NRRL 3301</strain>
    </source>
</reference>
<dbReference type="InterPro" id="IPR002110">
    <property type="entry name" value="Ankyrin_rpt"/>
</dbReference>
<dbReference type="InterPro" id="IPR009091">
    <property type="entry name" value="RCC1/BLIP-II"/>
</dbReference>
<dbReference type="Gene3D" id="2.130.10.30">
    <property type="entry name" value="Regulator of chromosome condensation 1/beta-lactamase-inhibitor protein II"/>
    <property type="match status" value="1"/>
</dbReference>
<feature type="domain" description="BTB" evidence="5">
    <location>
        <begin position="844"/>
        <end position="927"/>
    </location>
</feature>
<evidence type="ECO:0000256" key="3">
    <source>
        <dbReference type="PROSITE-ProRule" id="PRU00235"/>
    </source>
</evidence>
<dbReference type="SUPFAM" id="SSF54695">
    <property type="entry name" value="POZ domain"/>
    <property type="match status" value="1"/>
</dbReference>
<feature type="compositionally biased region" description="Basic and acidic residues" evidence="4">
    <location>
        <begin position="1137"/>
        <end position="1154"/>
    </location>
</feature>
<dbReference type="InterPro" id="IPR051625">
    <property type="entry name" value="Signaling_Regulatory_Domain"/>
</dbReference>
<dbReference type="InterPro" id="IPR036770">
    <property type="entry name" value="Ankyrin_rpt-contain_sf"/>
</dbReference>